<evidence type="ECO:0000256" key="1">
    <source>
        <dbReference type="SAM" id="MobiDB-lite"/>
    </source>
</evidence>
<evidence type="ECO:0000313" key="3">
    <source>
        <dbReference type="Proteomes" id="UP001153269"/>
    </source>
</evidence>
<gene>
    <name evidence="2" type="ORF">PLEPLA_LOCUS26840</name>
</gene>
<sequence>MGVSDDFAQLARSFVSLRASSSNPRDLVLGVRHSRKSPGRPVQRDTVEFLPLGPGSSDSAVVTGISQLQDQLTEMETRHHRFSLFFLMVRSFDVDHEGKRDSSPPSGTSAFAAHQRVEESVQETTARGNNRPLTPNPDSSPRLLDRSCVSIATICSAFAVSHAATCTDELELKHGGDGFDEAQTSYL</sequence>
<name>A0A9N7YT85_PLEPL</name>
<protein>
    <submittedName>
        <fullName evidence="2">Uncharacterized protein</fullName>
    </submittedName>
</protein>
<reference evidence="2" key="1">
    <citation type="submission" date="2020-03" db="EMBL/GenBank/DDBJ databases">
        <authorList>
            <person name="Weist P."/>
        </authorList>
    </citation>
    <scope>NUCLEOTIDE SEQUENCE</scope>
</reference>
<feature type="compositionally biased region" description="Polar residues" evidence="1">
    <location>
        <begin position="122"/>
        <end position="139"/>
    </location>
</feature>
<dbReference type="EMBL" id="CADEAL010002223">
    <property type="protein sequence ID" value="CAB1438986.1"/>
    <property type="molecule type" value="Genomic_DNA"/>
</dbReference>
<evidence type="ECO:0000313" key="2">
    <source>
        <dbReference type="EMBL" id="CAB1438986.1"/>
    </source>
</evidence>
<organism evidence="2 3">
    <name type="scientific">Pleuronectes platessa</name>
    <name type="common">European plaice</name>
    <dbReference type="NCBI Taxonomy" id="8262"/>
    <lineage>
        <taxon>Eukaryota</taxon>
        <taxon>Metazoa</taxon>
        <taxon>Chordata</taxon>
        <taxon>Craniata</taxon>
        <taxon>Vertebrata</taxon>
        <taxon>Euteleostomi</taxon>
        <taxon>Actinopterygii</taxon>
        <taxon>Neopterygii</taxon>
        <taxon>Teleostei</taxon>
        <taxon>Neoteleostei</taxon>
        <taxon>Acanthomorphata</taxon>
        <taxon>Carangaria</taxon>
        <taxon>Pleuronectiformes</taxon>
        <taxon>Pleuronectoidei</taxon>
        <taxon>Pleuronectidae</taxon>
        <taxon>Pleuronectes</taxon>
    </lineage>
</organism>
<proteinExistence type="predicted"/>
<keyword evidence="3" id="KW-1185">Reference proteome</keyword>
<dbReference type="AlphaFoldDB" id="A0A9N7YT85"/>
<accession>A0A9N7YT85</accession>
<feature type="region of interest" description="Disordered" evidence="1">
    <location>
        <begin position="96"/>
        <end position="142"/>
    </location>
</feature>
<comment type="caution">
    <text evidence="2">The sequence shown here is derived from an EMBL/GenBank/DDBJ whole genome shotgun (WGS) entry which is preliminary data.</text>
</comment>
<dbReference type="Proteomes" id="UP001153269">
    <property type="component" value="Unassembled WGS sequence"/>
</dbReference>